<sequence>MLSPQRLKFRRKTSFKGRHMILGRSSNGSADELERRSSAKAGGGGLGVGNHSTTILLQQGSGLSADRKAQPLQDRQDQSSQAVNMWMRNLATINSRRLFVYDRPLSQEQLAWMTRSGQRMTSVRSKDFITAYRERTKIRRSSSLERFVGGRVRILTTSCSTEQRDDIVSTIKSALIEFSRVLWERKNCTKRSDHAVYLIGVIRLVRFRYYPDDPAKRRILPRDNPLVSVDVLRNRVNSYAARITKMIADIEDRHHRPKHPSETIVFHNEDGNPARANIKQALGYRKDGRWRWKFPVPEMSNIVFGYWANGKEPPGTSNDIVGVKKELDQLDDLANGNSSLFKDAKWKV</sequence>
<comment type="caution">
    <text evidence="2">The sequence shown here is derived from an EMBL/GenBank/DDBJ whole genome shotgun (WGS) entry which is preliminary data.</text>
</comment>
<gene>
    <name evidence="2" type="ORF">Tco_0820161</name>
</gene>
<evidence type="ECO:0000256" key="1">
    <source>
        <dbReference type="SAM" id="MobiDB-lite"/>
    </source>
</evidence>
<evidence type="ECO:0000313" key="2">
    <source>
        <dbReference type="EMBL" id="GJS98991.1"/>
    </source>
</evidence>
<reference evidence="2" key="1">
    <citation type="journal article" date="2022" name="Int. J. Mol. Sci.">
        <title>Draft Genome of Tanacetum Coccineum: Genomic Comparison of Closely Related Tanacetum-Family Plants.</title>
        <authorList>
            <person name="Yamashiro T."/>
            <person name="Shiraishi A."/>
            <person name="Nakayama K."/>
            <person name="Satake H."/>
        </authorList>
    </citation>
    <scope>NUCLEOTIDE SEQUENCE</scope>
</reference>
<keyword evidence="3" id="KW-1185">Reference proteome</keyword>
<name>A0ABQ5ABN8_9ASTR</name>
<dbReference type="Proteomes" id="UP001151760">
    <property type="component" value="Unassembled WGS sequence"/>
</dbReference>
<feature type="region of interest" description="Disordered" evidence="1">
    <location>
        <begin position="21"/>
        <end position="51"/>
    </location>
</feature>
<dbReference type="EMBL" id="BQNB010012085">
    <property type="protein sequence ID" value="GJS98991.1"/>
    <property type="molecule type" value="Genomic_DNA"/>
</dbReference>
<reference evidence="2" key="2">
    <citation type="submission" date="2022-01" db="EMBL/GenBank/DDBJ databases">
        <authorList>
            <person name="Yamashiro T."/>
            <person name="Shiraishi A."/>
            <person name="Satake H."/>
            <person name="Nakayama K."/>
        </authorList>
    </citation>
    <scope>NUCLEOTIDE SEQUENCE</scope>
</reference>
<protein>
    <submittedName>
        <fullName evidence="2">Uncharacterized protein</fullName>
    </submittedName>
</protein>
<proteinExistence type="predicted"/>
<accession>A0ABQ5ABN8</accession>
<evidence type="ECO:0000313" key="3">
    <source>
        <dbReference type="Proteomes" id="UP001151760"/>
    </source>
</evidence>
<organism evidence="2 3">
    <name type="scientific">Tanacetum coccineum</name>
    <dbReference type="NCBI Taxonomy" id="301880"/>
    <lineage>
        <taxon>Eukaryota</taxon>
        <taxon>Viridiplantae</taxon>
        <taxon>Streptophyta</taxon>
        <taxon>Embryophyta</taxon>
        <taxon>Tracheophyta</taxon>
        <taxon>Spermatophyta</taxon>
        <taxon>Magnoliopsida</taxon>
        <taxon>eudicotyledons</taxon>
        <taxon>Gunneridae</taxon>
        <taxon>Pentapetalae</taxon>
        <taxon>asterids</taxon>
        <taxon>campanulids</taxon>
        <taxon>Asterales</taxon>
        <taxon>Asteraceae</taxon>
        <taxon>Asteroideae</taxon>
        <taxon>Anthemideae</taxon>
        <taxon>Anthemidinae</taxon>
        <taxon>Tanacetum</taxon>
    </lineage>
</organism>